<dbReference type="GO" id="GO:0050661">
    <property type="term" value="F:NADP binding"/>
    <property type="evidence" value="ECO:0007669"/>
    <property type="project" value="TreeGrafter"/>
</dbReference>
<feature type="domain" description="Ketopantoate reductase C-terminal" evidence="6">
    <location>
        <begin position="382"/>
        <end position="595"/>
    </location>
</feature>
<dbReference type="InterPro" id="IPR050838">
    <property type="entry name" value="Ketopantoate_reductase"/>
</dbReference>
<dbReference type="STRING" id="33097.A0A150H3K3"/>
<evidence type="ECO:0000313" key="7">
    <source>
        <dbReference type="EMBL" id="KXZ56408.1"/>
    </source>
</evidence>
<evidence type="ECO:0000256" key="2">
    <source>
        <dbReference type="ARBA" id="ARBA00022857"/>
    </source>
</evidence>
<feature type="region of interest" description="Disordered" evidence="4">
    <location>
        <begin position="208"/>
        <end position="238"/>
    </location>
</feature>
<keyword evidence="8" id="KW-1185">Reference proteome</keyword>
<feature type="compositionally biased region" description="Low complexity" evidence="4">
    <location>
        <begin position="481"/>
        <end position="506"/>
    </location>
</feature>
<protein>
    <recommendedName>
        <fullName evidence="9">2-dehydropantoate 2-reductase</fullName>
    </recommendedName>
</protein>
<keyword evidence="2" id="KW-0521">NADP</keyword>
<reference evidence="8" key="1">
    <citation type="journal article" date="2016" name="Nat. Commun.">
        <title>The Gonium pectorale genome demonstrates co-option of cell cycle regulation during the evolution of multicellularity.</title>
        <authorList>
            <person name="Hanschen E.R."/>
            <person name="Marriage T.N."/>
            <person name="Ferris P.J."/>
            <person name="Hamaji T."/>
            <person name="Toyoda A."/>
            <person name="Fujiyama A."/>
            <person name="Neme R."/>
            <person name="Noguchi H."/>
            <person name="Minakuchi Y."/>
            <person name="Suzuki M."/>
            <person name="Kawai-Toyooka H."/>
            <person name="Smith D.R."/>
            <person name="Sparks H."/>
            <person name="Anderson J."/>
            <person name="Bakaric R."/>
            <person name="Luria V."/>
            <person name="Karger A."/>
            <person name="Kirschner M.W."/>
            <person name="Durand P.M."/>
            <person name="Michod R.E."/>
            <person name="Nozaki H."/>
            <person name="Olson B.J."/>
        </authorList>
    </citation>
    <scope>NUCLEOTIDE SEQUENCE [LARGE SCALE GENOMIC DNA]</scope>
    <source>
        <strain evidence="8">NIES-2863</strain>
    </source>
</reference>
<dbReference type="SUPFAM" id="SSF51735">
    <property type="entry name" value="NAD(P)-binding Rossmann-fold domains"/>
    <property type="match status" value="1"/>
</dbReference>
<feature type="compositionally biased region" description="Low complexity" evidence="4">
    <location>
        <begin position="208"/>
        <end position="221"/>
    </location>
</feature>
<dbReference type="InterPro" id="IPR036291">
    <property type="entry name" value="NAD(P)-bd_dom_sf"/>
</dbReference>
<dbReference type="GO" id="GO:0005737">
    <property type="term" value="C:cytoplasm"/>
    <property type="evidence" value="ECO:0007669"/>
    <property type="project" value="TreeGrafter"/>
</dbReference>
<proteinExistence type="inferred from homology"/>
<dbReference type="EMBL" id="LSYV01000002">
    <property type="protein sequence ID" value="KXZ56408.1"/>
    <property type="molecule type" value="Genomic_DNA"/>
</dbReference>
<dbReference type="Gene3D" id="1.10.1040.10">
    <property type="entry name" value="N-(1-d-carboxylethyl)-l-norvaline Dehydrogenase, domain 2"/>
    <property type="match status" value="1"/>
</dbReference>
<keyword evidence="3" id="KW-0560">Oxidoreductase</keyword>
<dbReference type="InterPro" id="IPR013328">
    <property type="entry name" value="6PGD_dom2"/>
</dbReference>
<feature type="region of interest" description="Disordered" evidence="4">
    <location>
        <begin position="308"/>
        <end position="351"/>
    </location>
</feature>
<dbReference type="Gene3D" id="3.40.50.720">
    <property type="entry name" value="NAD(P)-binding Rossmann-like Domain"/>
    <property type="match status" value="1"/>
</dbReference>
<dbReference type="SUPFAM" id="SSF48179">
    <property type="entry name" value="6-phosphogluconate dehydrogenase C-terminal domain-like"/>
    <property type="match status" value="2"/>
</dbReference>
<dbReference type="PANTHER" id="PTHR43765:SF2">
    <property type="entry name" value="2-DEHYDROPANTOATE 2-REDUCTASE"/>
    <property type="match status" value="1"/>
</dbReference>
<organism evidence="7 8">
    <name type="scientific">Gonium pectorale</name>
    <name type="common">Green alga</name>
    <dbReference type="NCBI Taxonomy" id="33097"/>
    <lineage>
        <taxon>Eukaryota</taxon>
        <taxon>Viridiplantae</taxon>
        <taxon>Chlorophyta</taxon>
        <taxon>core chlorophytes</taxon>
        <taxon>Chlorophyceae</taxon>
        <taxon>CS clade</taxon>
        <taxon>Chlamydomonadales</taxon>
        <taxon>Volvocaceae</taxon>
        <taxon>Gonium</taxon>
    </lineage>
</organism>
<gene>
    <name evidence="7" type="ORF">GPECTOR_1g363</name>
</gene>
<feature type="domain" description="Ketopantoate reductase N-terminal" evidence="5">
    <location>
        <begin position="9"/>
        <end position="167"/>
    </location>
</feature>
<dbReference type="Pfam" id="PF02558">
    <property type="entry name" value="ApbA"/>
    <property type="match status" value="1"/>
</dbReference>
<dbReference type="OrthoDB" id="529319at2759"/>
<feature type="compositionally biased region" description="Gly residues" evidence="4">
    <location>
        <begin position="459"/>
        <end position="468"/>
    </location>
</feature>
<feature type="region of interest" description="Disordered" evidence="4">
    <location>
        <begin position="437"/>
        <end position="523"/>
    </location>
</feature>
<evidence type="ECO:0000313" key="8">
    <source>
        <dbReference type="Proteomes" id="UP000075714"/>
    </source>
</evidence>
<feature type="region of interest" description="Disordered" evidence="4">
    <location>
        <begin position="173"/>
        <end position="192"/>
    </location>
</feature>
<dbReference type="AlphaFoldDB" id="A0A150H3K3"/>
<feature type="compositionally biased region" description="Basic and acidic residues" evidence="4">
    <location>
        <begin position="222"/>
        <end position="231"/>
    </location>
</feature>
<comment type="similarity">
    <text evidence="1">Belongs to the ketopantoate reductase family.</text>
</comment>
<dbReference type="PANTHER" id="PTHR43765">
    <property type="entry name" value="2-DEHYDROPANTOATE 2-REDUCTASE-RELATED"/>
    <property type="match status" value="1"/>
</dbReference>
<dbReference type="GO" id="GO:0008677">
    <property type="term" value="F:2-dehydropantoate 2-reductase activity"/>
    <property type="evidence" value="ECO:0007669"/>
    <property type="project" value="TreeGrafter"/>
</dbReference>
<dbReference type="InterPro" id="IPR013332">
    <property type="entry name" value="KPR_N"/>
</dbReference>
<accession>A0A150H3K3</accession>
<evidence type="ECO:0000259" key="6">
    <source>
        <dbReference type="Pfam" id="PF08546"/>
    </source>
</evidence>
<evidence type="ECO:0000256" key="1">
    <source>
        <dbReference type="ARBA" id="ARBA00007870"/>
    </source>
</evidence>
<comment type="caution">
    <text evidence="7">The sequence shown here is derived from an EMBL/GenBank/DDBJ whole genome shotgun (WGS) entry which is preliminary data.</text>
</comment>
<evidence type="ECO:0000259" key="5">
    <source>
        <dbReference type="Pfam" id="PF02558"/>
    </source>
</evidence>
<dbReference type="Pfam" id="PF08546">
    <property type="entry name" value="ApbA_C"/>
    <property type="match status" value="1"/>
</dbReference>
<name>A0A150H3K3_GONPE</name>
<evidence type="ECO:0000256" key="3">
    <source>
        <dbReference type="ARBA" id="ARBA00023002"/>
    </source>
</evidence>
<feature type="region of interest" description="Disordered" evidence="4">
    <location>
        <begin position="257"/>
        <end position="277"/>
    </location>
</feature>
<evidence type="ECO:0000256" key="4">
    <source>
        <dbReference type="SAM" id="MobiDB-lite"/>
    </source>
</evidence>
<evidence type="ECO:0008006" key="9">
    <source>
        <dbReference type="Google" id="ProtNLM"/>
    </source>
</evidence>
<dbReference type="InterPro" id="IPR008927">
    <property type="entry name" value="6-PGluconate_DH-like_C_sf"/>
</dbReference>
<dbReference type="Proteomes" id="UP000075714">
    <property type="component" value="Unassembled WGS sequence"/>
</dbReference>
<dbReference type="InterPro" id="IPR013752">
    <property type="entry name" value="KPA_reductase"/>
</dbReference>
<sequence length="604" mass="60385">MAAPAGPAWHVLGAGSLGLLWAFHLRRAGFEVTLWMRDAEAVKRFVASGSRVHLQELWRGSPTPAWLPSEPILAAAAAHPPSPAPDSATVTSLGPSPIRSSLPFPHQPSCPQQHQQQPIHRLVVATKAPDTLAAVRSVLPLLAHGCRCILIQNGALAVVDQLRAHLGGELGLENPGSGGPSGPGEAAAASAVPRPVMASAADGMDTGRGAAAAGAAGVDGAVDSRGDEGRGRGGGPRVRLYVGSVTHGCYRGFPQAQEGAKPAAPSRATLGSPSAGAGGVAPAYSVVHAGLGSVAVGPLASLHDDASPARVKPVSVPDGGSAGAALPGEHDGRGHGHPASDQADGGARGADDDARFLSRLAASLPGLCLRPDLPPGGLLRELRAKLAVNCAINPLTALLGCRNGALAEQEHSRRLMRRVCVELVAVFGPDAFEAAAPAPAPAPVPAAGEAGQDMRQDGKGAGAQGAGDGIAVEERSREACHGAGPHAPEGPGGPPAFRGVGSAAAGAEERGGAADGQGPEPQRAASVAAAAALYERVLAVAVATGRNRSSMLQDVAAGRPTEADYLSGWLVREAGVRGVATPVNATLYELVKAREALAAGAGAD</sequence>